<reference evidence="7 8" key="1">
    <citation type="journal article" date="2009" name="PLoS Genet.">
        <title>The genome of Nectria haematococca: contribution of supernumerary chromosomes to gene expansion.</title>
        <authorList>
            <person name="Coleman J.J."/>
            <person name="Rounsley S.D."/>
            <person name="Rodriguez-Carres M."/>
            <person name="Kuo A."/>
            <person name="Wasmann C.C."/>
            <person name="Grimwood J."/>
            <person name="Schmutz J."/>
            <person name="Taga M."/>
            <person name="White G.J."/>
            <person name="Zhou S."/>
            <person name="Schwartz D.C."/>
            <person name="Freitag M."/>
            <person name="Ma L.J."/>
            <person name="Danchin E.G."/>
            <person name="Henrissat B."/>
            <person name="Coutinho P.M."/>
            <person name="Nelson D.R."/>
            <person name="Straney D."/>
            <person name="Napoli C.A."/>
            <person name="Barker B.M."/>
            <person name="Gribskov M."/>
            <person name="Rep M."/>
            <person name="Kroken S."/>
            <person name="Molnar I."/>
            <person name="Rensing C."/>
            <person name="Kennell J.C."/>
            <person name="Zamora J."/>
            <person name="Farman M.L."/>
            <person name="Selker E.U."/>
            <person name="Salamov A."/>
            <person name="Shapiro H."/>
            <person name="Pangilinan J."/>
            <person name="Lindquist E."/>
            <person name="Lamers C."/>
            <person name="Grigoriev I.V."/>
            <person name="Geiser D.M."/>
            <person name="Covert S.F."/>
            <person name="Temporini E."/>
            <person name="Vanetten H.D."/>
        </authorList>
    </citation>
    <scope>NUCLEOTIDE SEQUENCE [LARGE SCALE GENOMIC DNA]</scope>
    <source>
        <strain evidence="8">ATCC MYA-4622 / CBS 123669 / FGSC 9596 / NRRL 45880 / 77-13-4</strain>
    </source>
</reference>
<dbReference type="InterPro" id="IPR002641">
    <property type="entry name" value="PNPLA_dom"/>
</dbReference>
<gene>
    <name evidence="7" type="ORF">NECHADRAFT_88469</name>
</gene>
<keyword evidence="8" id="KW-1185">Reference proteome</keyword>
<keyword evidence="5" id="KW-0378">Hydrolase</keyword>
<keyword evidence="5" id="KW-0442">Lipid degradation</keyword>
<feature type="domain" description="PNPLA" evidence="6">
    <location>
        <begin position="476"/>
        <end position="672"/>
    </location>
</feature>
<proteinExistence type="predicted"/>
<dbReference type="Gene3D" id="3.40.1090.10">
    <property type="entry name" value="Cytosolic phospholipase A2 catalytic domain"/>
    <property type="match status" value="1"/>
</dbReference>
<keyword evidence="3" id="KW-0862">Zinc</keyword>
<evidence type="ECO:0000259" key="6">
    <source>
        <dbReference type="PROSITE" id="PS51635"/>
    </source>
</evidence>
<evidence type="ECO:0000256" key="5">
    <source>
        <dbReference type="PROSITE-ProRule" id="PRU01161"/>
    </source>
</evidence>
<dbReference type="STRING" id="660122.C7ZBN0"/>
<accession>C7ZBN0</accession>
<evidence type="ECO:0000256" key="4">
    <source>
        <dbReference type="ARBA" id="ARBA00023098"/>
    </source>
</evidence>
<dbReference type="PANTHER" id="PTHR24185">
    <property type="entry name" value="CALCIUM-INDEPENDENT PHOSPHOLIPASE A2-GAMMA"/>
    <property type="match status" value="1"/>
</dbReference>
<feature type="active site" description="Nucleophile" evidence="5">
    <location>
        <position position="517"/>
    </location>
</feature>
<feature type="short sequence motif" description="DGA/G" evidence="5">
    <location>
        <begin position="659"/>
        <end position="661"/>
    </location>
</feature>
<keyword evidence="4 5" id="KW-0443">Lipid metabolism</keyword>
<evidence type="ECO:0000313" key="8">
    <source>
        <dbReference type="Proteomes" id="UP000005206"/>
    </source>
</evidence>
<dbReference type="SUPFAM" id="SSF52151">
    <property type="entry name" value="FabD/lysophospholipase-like"/>
    <property type="match status" value="1"/>
</dbReference>
<dbReference type="PROSITE" id="PS00518">
    <property type="entry name" value="ZF_RING_1"/>
    <property type="match status" value="1"/>
</dbReference>
<dbReference type="Proteomes" id="UP000005206">
    <property type="component" value="Chromosome 14"/>
</dbReference>
<feature type="short sequence motif" description="GXGXXG" evidence="5">
    <location>
        <begin position="480"/>
        <end position="485"/>
    </location>
</feature>
<feature type="active site" description="Proton acceptor" evidence="5">
    <location>
        <position position="659"/>
    </location>
</feature>
<feature type="short sequence motif" description="GXSXG" evidence="5">
    <location>
        <begin position="515"/>
        <end position="519"/>
    </location>
</feature>
<dbReference type="PANTHER" id="PTHR24185:SF8">
    <property type="entry name" value="PNPLA DOMAIN-CONTAINING PROTEIN"/>
    <property type="match status" value="1"/>
</dbReference>
<dbReference type="RefSeq" id="XP_003044258.1">
    <property type="nucleotide sequence ID" value="XM_003044212.1"/>
</dbReference>
<dbReference type="PROSITE" id="PS51635">
    <property type="entry name" value="PNPLA"/>
    <property type="match status" value="1"/>
</dbReference>
<sequence>MSRCRHTCWLKPWSRGIETGLEVTDRPQRLLRDFDNPTSETAGLLVLVGNQSKQAAFRKLTFQTERIHAKTGGEVHLLTSLFREFRRQRVVIADTDTPGLQLKPPSLSGNQCHEVKVYADMAVAGEPRYSHASLLHKILFPSADVICVFVNDLGGFSASLGQLDSWLKRGAPSSSPVRPQVLLVVNQEEKERHQVALQRFVDETRSGELASCFRGIKLVGVPRLSGRGRRKRCKRTRRWQVLSPEIARALEASRQSRRRSNSLFSVYHLARFLQLGAGAATDTTAEPYSFVKFSRLHRAVASDLSRHVANFLESFTSPSAVRRIAVPLIASSLLLDHYSPGMHLFDCHQVFRELYEADCSCASAVFRPRFKGFIPPAEIFQALGPSLDWHRQQLSRHKDFLKSIRSRDTCLSCIRRRPQYGFPCGHLICQNCVRVFYPQSDADPWEYRLEACHICSEPAPGLSIHLTPDTSRLRVLSIDGGGIRGSAPIGFLKAIQDEIGIPGYKVQRNFDVKVGTSSGALSVISLDILGWSVDDCMSHLKMFAKESFVHRCPDFLLMLCRLPFVSSVARLLQLVYALLADSKYAADGLEQLLQDTYGSDRCLTDLSTATKMGTHVGVTLTKARDDYRHLESDDGQKLVKWWEVYFVPKRIGDLGVFQDGGLAVNNPACIAVREAISLCSDATEPSIVVSLGTGSTVQDEHNPSGMLSSKFPFRLWRALWRQTGSRTTWDHLLSHQRVDSNTKFFRFDVEFLGKEPLLDEVSKMDHVQRTARDAATGTSDLRKLCRHLRAELFLFALDEQSLPYFANGGYHCTGHITCRLRAQTPGYKAFINQLCERAASFQVGAQILQVTRESMEEDLSYRVHFVVPSLSSLIPITLTEEAGERFDVSGSPFTLEWLVQRQELDASFGTSDHRKRKLPGGTFIPRAKRARF</sequence>
<dbReference type="GO" id="GO:0019369">
    <property type="term" value="P:arachidonate metabolic process"/>
    <property type="evidence" value="ECO:0007669"/>
    <property type="project" value="TreeGrafter"/>
</dbReference>
<dbReference type="AlphaFoldDB" id="C7ZBN0"/>
<keyword evidence="2" id="KW-0863">Zinc-finger</keyword>
<dbReference type="GO" id="GO:0047499">
    <property type="term" value="F:calcium-independent phospholipase A2 activity"/>
    <property type="evidence" value="ECO:0007669"/>
    <property type="project" value="TreeGrafter"/>
</dbReference>
<dbReference type="OMA" id="VICIFAE"/>
<evidence type="ECO:0000256" key="3">
    <source>
        <dbReference type="ARBA" id="ARBA00022833"/>
    </source>
</evidence>
<dbReference type="eggNOG" id="KOG4231">
    <property type="taxonomic scope" value="Eukaryota"/>
</dbReference>
<organism evidence="7 8">
    <name type="scientific">Fusarium vanettenii (strain ATCC MYA-4622 / CBS 123669 / FGSC 9596 / NRRL 45880 / 77-13-4)</name>
    <name type="common">Fusarium solani subsp. pisi</name>
    <dbReference type="NCBI Taxonomy" id="660122"/>
    <lineage>
        <taxon>Eukaryota</taxon>
        <taxon>Fungi</taxon>
        <taxon>Dikarya</taxon>
        <taxon>Ascomycota</taxon>
        <taxon>Pezizomycotina</taxon>
        <taxon>Sordariomycetes</taxon>
        <taxon>Hypocreomycetidae</taxon>
        <taxon>Hypocreales</taxon>
        <taxon>Nectriaceae</taxon>
        <taxon>Fusarium</taxon>
        <taxon>Fusarium solani species complex</taxon>
        <taxon>Fusarium vanettenii</taxon>
    </lineage>
</organism>
<dbReference type="EMBL" id="GG698915">
    <property type="protein sequence ID" value="EEU38545.1"/>
    <property type="molecule type" value="Genomic_DNA"/>
</dbReference>
<dbReference type="InterPro" id="IPR017907">
    <property type="entry name" value="Znf_RING_CS"/>
</dbReference>
<name>C7ZBN0_FUSV7</name>
<dbReference type="InParanoid" id="C7ZBN0"/>
<dbReference type="GO" id="GO:0008270">
    <property type="term" value="F:zinc ion binding"/>
    <property type="evidence" value="ECO:0007669"/>
    <property type="project" value="UniProtKB-KW"/>
</dbReference>
<dbReference type="Gene3D" id="3.30.40.10">
    <property type="entry name" value="Zinc/RING finger domain, C3HC4 (zinc finger)"/>
    <property type="match status" value="1"/>
</dbReference>
<dbReference type="GO" id="GO:0046486">
    <property type="term" value="P:glycerolipid metabolic process"/>
    <property type="evidence" value="ECO:0007669"/>
    <property type="project" value="UniProtKB-ARBA"/>
</dbReference>
<dbReference type="CDD" id="cd07199">
    <property type="entry name" value="Pat17_PNPLA8_PNPLA9_like"/>
    <property type="match status" value="1"/>
</dbReference>
<evidence type="ECO:0000256" key="2">
    <source>
        <dbReference type="ARBA" id="ARBA00022771"/>
    </source>
</evidence>
<dbReference type="OrthoDB" id="4766886at2759"/>
<dbReference type="InterPro" id="IPR013083">
    <property type="entry name" value="Znf_RING/FYVE/PHD"/>
</dbReference>
<dbReference type="GeneID" id="9670629"/>
<evidence type="ECO:0000313" key="7">
    <source>
        <dbReference type="EMBL" id="EEU38545.1"/>
    </source>
</evidence>
<dbReference type="KEGG" id="nhe:NECHADRAFT_88469"/>
<keyword evidence="1" id="KW-0479">Metal-binding</keyword>
<dbReference type="GO" id="GO:0016042">
    <property type="term" value="P:lipid catabolic process"/>
    <property type="evidence" value="ECO:0007669"/>
    <property type="project" value="UniProtKB-UniRule"/>
</dbReference>
<dbReference type="Pfam" id="PF01734">
    <property type="entry name" value="Patatin"/>
    <property type="match status" value="1"/>
</dbReference>
<dbReference type="GO" id="GO:0016020">
    <property type="term" value="C:membrane"/>
    <property type="evidence" value="ECO:0007669"/>
    <property type="project" value="TreeGrafter"/>
</dbReference>
<evidence type="ECO:0000256" key="1">
    <source>
        <dbReference type="ARBA" id="ARBA00022723"/>
    </source>
</evidence>
<dbReference type="VEuPathDB" id="FungiDB:NECHADRAFT_88469"/>
<protein>
    <recommendedName>
        <fullName evidence="6">PNPLA domain-containing protein</fullName>
    </recommendedName>
</protein>
<dbReference type="HOGENOM" id="CLU_003059_1_1_1"/>
<dbReference type="InterPro" id="IPR016035">
    <property type="entry name" value="Acyl_Trfase/lysoPLipase"/>
</dbReference>